<reference evidence="1 2" key="1">
    <citation type="submission" date="2018-05" db="EMBL/GenBank/DDBJ databases">
        <title>Genetic diversity of glacier-inhabiting Cryobacterium bacteria in China and description of Cryobacterium mengkeensis sp. nov. and Arthrobacter glacialis sp. nov.</title>
        <authorList>
            <person name="Liu Q."/>
            <person name="Xin Y.-H."/>
        </authorList>
    </citation>
    <scope>NUCLEOTIDE SEQUENCE [LARGE SCALE GENOMIC DNA]</scope>
    <source>
        <strain evidence="1 2">GP3</strain>
    </source>
</reference>
<accession>A0A2V3DV22</accession>
<dbReference type="RefSeq" id="WP_110107126.1">
    <property type="nucleotide sequence ID" value="NZ_JACBZZ010000001.1"/>
</dbReference>
<evidence type="ECO:0000313" key="1">
    <source>
        <dbReference type="EMBL" id="PXA64428.1"/>
    </source>
</evidence>
<dbReference type="Pfam" id="PF05974">
    <property type="entry name" value="DUF892"/>
    <property type="match status" value="1"/>
</dbReference>
<dbReference type="InterPro" id="IPR009078">
    <property type="entry name" value="Ferritin-like_SF"/>
</dbReference>
<keyword evidence="2" id="KW-1185">Reference proteome</keyword>
<organism evidence="1 2">
    <name type="scientific">Arthrobacter psychrochitiniphilus</name>
    <dbReference type="NCBI Taxonomy" id="291045"/>
    <lineage>
        <taxon>Bacteria</taxon>
        <taxon>Bacillati</taxon>
        <taxon>Actinomycetota</taxon>
        <taxon>Actinomycetes</taxon>
        <taxon>Micrococcales</taxon>
        <taxon>Micrococcaceae</taxon>
        <taxon>Arthrobacter</taxon>
    </lineage>
</organism>
<dbReference type="Proteomes" id="UP000246303">
    <property type="component" value="Unassembled WGS sequence"/>
</dbReference>
<protein>
    <submittedName>
        <fullName evidence="1">Uncharacterized protein</fullName>
    </submittedName>
</protein>
<evidence type="ECO:0000313" key="2">
    <source>
        <dbReference type="Proteomes" id="UP000246303"/>
    </source>
</evidence>
<comment type="caution">
    <text evidence="1">The sequence shown here is derived from an EMBL/GenBank/DDBJ whole genome shotgun (WGS) entry which is preliminary data.</text>
</comment>
<dbReference type="OrthoDB" id="9797741at2"/>
<dbReference type="PANTHER" id="PTHR30565:SF9">
    <property type="entry name" value="PROTEIN YCIF"/>
    <property type="match status" value="1"/>
</dbReference>
<name>A0A2V3DV22_9MICC</name>
<dbReference type="Gene3D" id="1.20.1260.10">
    <property type="match status" value="1"/>
</dbReference>
<dbReference type="PANTHER" id="PTHR30565">
    <property type="entry name" value="PROTEIN YCIF"/>
    <property type="match status" value="1"/>
</dbReference>
<gene>
    <name evidence="1" type="ORF">CVS29_14860</name>
</gene>
<dbReference type="InterPro" id="IPR010287">
    <property type="entry name" value="DUF892_YciF-like"/>
</dbReference>
<sequence>MFERFTTLDEIFCYKLGTALTMEHDSLDLMEELSKSAMRSVLTEFFDEHAQETRLNIENLEQCLALMGKENSQHPSPTTKGLAKELKSFMAKTDNTLVDAVVVAGALESQHHEVAVYESLLLQAKSLDVTEAVPLLSQNYSREQLALEKLRAAADTLAQADARDQDGANGAGHAVIEVPPYLPPGSV</sequence>
<dbReference type="EMBL" id="QHLZ01000011">
    <property type="protein sequence ID" value="PXA64428.1"/>
    <property type="molecule type" value="Genomic_DNA"/>
</dbReference>
<dbReference type="AlphaFoldDB" id="A0A2V3DV22"/>
<dbReference type="SUPFAM" id="SSF47240">
    <property type="entry name" value="Ferritin-like"/>
    <property type="match status" value="1"/>
</dbReference>
<dbReference type="InterPro" id="IPR012347">
    <property type="entry name" value="Ferritin-like"/>
</dbReference>
<proteinExistence type="predicted"/>
<dbReference type="InterPro" id="IPR047114">
    <property type="entry name" value="YciF"/>
</dbReference>